<feature type="non-terminal residue" evidence="2">
    <location>
        <position position="1"/>
    </location>
</feature>
<evidence type="ECO:0000313" key="2">
    <source>
        <dbReference type="EMBL" id="CAF4662954.1"/>
    </source>
</evidence>
<protein>
    <submittedName>
        <fullName evidence="2">Uncharacterized protein</fullName>
    </submittedName>
</protein>
<reference evidence="2" key="1">
    <citation type="submission" date="2021-02" db="EMBL/GenBank/DDBJ databases">
        <authorList>
            <person name="Nowell W R."/>
        </authorList>
    </citation>
    <scope>NUCLEOTIDE SEQUENCE</scope>
</reference>
<proteinExistence type="predicted"/>
<feature type="compositionally biased region" description="Polar residues" evidence="1">
    <location>
        <begin position="66"/>
        <end position="80"/>
    </location>
</feature>
<evidence type="ECO:0000313" key="3">
    <source>
        <dbReference type="Proteomes" id="UP000681720"/>
    </source>
</evidence>
<gene>
    <name evidence="2" type="ORF">GIL414_LOCUS41563</name>
</gene>
<comment type="caution">
    <text evidence="2">The sequence shown here is derived from an EMBL/GenBank/DDBJ whole genome shotgun (WGS) entry which is preliminary data.</text>
</comment>
<evidence type="ECO:0000256" key="1">
    <source>
        <dbReference type="SAM" id="MobiDB-lite"/>
    </source>
</evidence>
<dbReference type="EMBL" id="CAJOBJ010118134">
    <property type="protein sequence ID" value="CAF4662954.1"/>
    <property type="molecule type" value="Genomic_DNA"/>
</dbReference>
<feature type="compositionally biased region" description="Basic and acidic residues" evidence="1">
    <location>
        <begin position="23"/>
        <end position="41"/>
    </location>
</feature>
<name>A0A8S3A1S5_9BILA</name>
<dbReference type="AlphaFoldDB" id="A0A8S3A1S5"/>
<dbReference type="Proteomes" id="UP000681720">
    <property type="component" value="Unassembled WGS sequence"/>
</dbReference>
<feature type="region of interest" description="Disordered" evidence="1">
    <location>
        <begin position="1"/>
        <end position="80"/>
    </location>
</feature>
<sequence>KQEVPDDNEQLVNEVSKITLQSNHEEKKLDGTNDNRKTTSEEHDDDLSDMKAVASRPTIYRRHMSESNVDLQMGSNGEFK</sequence>
<feature type="non-terminal residue" evidence="2">
    <location>
        <position position="80"/>
    </location>
</feature>
<feature type="compositionally biased region" description="Polar residues" evidence="1">
    <location>
        <begin position="10"/>
        <end position="22"/>
    </location>
</feature>
<accession>A0A8S3A1S5</accession>
<organism evidence="2 3">
    <name type="scientific">Rotaria magnacalcarata</name>
    <dbReference type="NCBI Taxonomy" id="392030"/>
    <lineage>
        <taxon>Eukaryota</taxon>
        <taxon>Metazoa</taxon>
        <taxon>Spiralia</taxon>
        <taxon>Gnathifera</taxon>
        <taxon>Rotifera</taxon>
        <taxon>Eurotatoria</taxon>
        <taxon>Bdelloidea</taxon>
        <taxon>Philodinida</taxon>
        <taxon>Philodinidae</taxon>
        <taxon>Rotaria</taxon>
    </lineage>
</organism>